<reference evidence="4" key="2">
    <citation type="journal article" date="2021" name="PeerJ">
        <title>Extensive microbial diversity within the chicken gut microbiome revealed by metagenomics and culture.</title>
        <authorList>
            <person name="Gilroy R."/>
            <person name="Ravi A."/>
            <person name="Getino M."/>
            <person name="Pursley I."/>
            <person name="Horton D.L."/>
            <person name="Alikhan N.F."/>
            <person name="Baker D."/>
            <person name="Gharbi K."/>
            <person name="Hall N."/>
            <person name="Watson M."/>
            <person name="Adriaenssens E.M."/>
            <person name="Foster-Nyarko E."/>
            <person name="Jarju S."/>
            <person name="Secka A."/>
            <person name="Antonio M."/>
            <person name="Oren A."/>
            <person name="Chaudhuri R.R."/>
            <person name="La Ragione R."/>
            <person name="Hildebrand F."/>
            <person name="Pallen M.J."/>
        </authorList>
    </citation>
    <scope>NUCLEOTIDE SEQUENCE</scope>
    <source>
        <strain evidence="4">B1-13419</strain>
    </source>
</reference>
<dbReference type="GO" id="GO:0003684">
    <property type="term" value="F:damaged DNA binding"/>
    <property type="evidence" value="ECO:0007669"/>
    <property type="project" value="InterPro"/>
</dbReference>
<dbReference type="SUPFAM" id="SSF56672">
    <property type="entry name" value="DNA/RNA polymerases"/>
    <property type="match status" value="1"/>
</dbReference>
<dbReference type="InterPro" id="IPR050116">
    <property type="entry name" value="DNA_polymerase-Y"/>
</dbReference>
<comment type="similarity">
    <text evidence="1">Belongs to the DNA polymerase type-Y family.</text>
</comment>
<dbReference type="Pfam" id="PF11799">
    <property type="entry name" value="IMS_C"/>
    <property type="match status" value="1"/>
</dbReference>
<proteinExistence type="inferred from homology"/>
<dbReference type="GO" id="GO:0042276">
    <property type="term" value="P:error-prone translesion synthesis"/>
    <property type="evidence" value="ECO:0007669"/>
    <property type="project" value="TreeGrafter"/>
</dbReference>
<evidence type="ECO:0000256" key="1">
    <source>
        <dbReference type="ARBA" id="ARBA00010945"/>
    </source>
</evidence>
<sequence length="438" mass="48745">MYALVDCNNFFVSCERVFQPQLEGRPVVVLSNNDGCVVARSNESKEMGIKMGTPFYQVKHLVEAGKLEVRSSNYILYGDLSDRVMSILAEAVPKIEIYSIDEAFLVMEGLPVDYVKTLCSELVRKIRKWVGIPVSIGIAPTKTLAKIASHFAKKYKGYHGVCTIDTDEKRQKALALTPVGDVWGVGRRNVVKMHESGIVTAADFVARPQEWVDHHFAVPGVRTWKELQGIVCLAEELPDKRKSICTSRSFAEMLTGKDELAVKVADFAAHCARKLREEGTAAGQVTVFLRTNRFRDDLEQYCPEMTVSLPVAANSTQEIVSAALKALDRIYREGFLYKKAGVVVDGIVDSDAVQGVIFGFDDETRRRQDMLSSVMDAVNDGLQPGNRSPLPSRKRRHAAGPDVIGIASQHLGHFADGIRSDHRSRRYTTDFNELIEIH</sequence>
<dbReference type="Gene3D" id="3.40.1170.60">
    <property type="match status" value="1"/>
</dbReference>
<dbReference type="GO" id="GO:0006281">
    <property type="term" value="P:DNA repair"/>
    <property type="evidence" value="ECO:0007669"/>
    <property type="project" value="UniProtKB-KW"/>
</dbReference>
<dbReference type="Gene3D" id="3.30.70.270">
    <property type="match status" value="1"/>
</dbReference>
<reference evidence="4" key="1">
    <citation type="submission" date="2020-10" db="EMBL/GenBank/DDBJ databases">
        <authorList>
            <person name="Gilroy R."/>
        </authorList>
    </citation>
    <scope>NUCLEOTIDE SEQUENCE</scope>
    <source>
        <strain evidence="4">B1-13419</strain>
    </source>
</reference>
<dbReference type="Gene3D" id="3.30.1490.100">
    <property type="entry name" value="DNA polymerase, Y-family, little finger domain"/>
    <property type="match status" value="1"/>
</dbReference>
<dbReference type="GO" id="GO:0003887">
    <property type="term" value="F:DNA-directed DNA polymerase activity"/>
    <property type="evidence" value="ECO:0007669"/>
    <property type="project" value="TreeGrafter"/>
</dbReference>
<dbReference type="EMBL" id="JADIMD010000122">
    <property type="protein sequence ID" value="MBO8475304.1"/>
    <property type="molecule type" value="Genomic_DNA"/>
</dbReference>
<dbReference type="Proteomes" id="UP000823757">
    <property type="component" value="Unassembled WGS sequence"/>
</dbReference>
<feature type="domain" description="UmuC" evidence="3">
    <location>
        <begin position="2"/>
        <end position="186"/>
    </location>
</feature>
<dbReference type="PANTHER" id="PTHR11076:SF34">
    <property type="entry name" value="PROTEIN UMUC"/>
    <property type="match status" value="1"/>
</dbReference>
<dbReference type="PANTHER" id="PTHR11076">
    <property type="entry name" value="DNA REPAIR POLYMERASE UMUC / TRANSFERASE FAMILY MEMBER"/>
    <property type="match status" value="1"/>
</dbReference>
<dbReference type="InterPro" id="IPR001126">
    <property type="entry name" value="UmuC"/>
</dbReference>
<gene>
    <name evidence="4" type="ORF">IAB91_08455</name>
</gene>
<accession>A0A9D9ILU3</accession>
<dbReference type="SUPFAM" id="SSF100879">
    <property type="entry name" value="Lesion bypass DNA polymerase (Y-family), little finger domain"/>
    <property type="match status" value="1"/>
</dbReference>
<evidence type="ECO:0000313" key="5">
    <source>
        <dbReference type="Proteomes" id="UP000823757"/>
    </source>
</evidence>
<dbReference type="PROSITE" id="PS50173">
    <property type="entry name" value="UMUC"/>
    <property type="match status" value="1"/>
</dbReference>
<organism evidence="4 5">
    <name type="scientific">Candidatus Cryptobacteroides faecigallinarum</name>
    <dbReference type="NCBI Taxonomy" id="2840763"/>
    <lineage>
        <taxon>Bacteria</taxon>
        <taxon>Pseudomonadati</taxon>
        <taxon>Bacteroidota</taxon>
        <taxon>Bacteroidia</taxon>
        <taxon>Bacteroidales</taxon>
        <taxon>Candidatus Cryptobacteroides</taxon>
    </lineage>
</organism>
<dbReference type="InterPro" id="IPR036775">
    <property type="entry name" value="DNA_pol_Y-fam_lit_finger_sf"/>
</dbReference>
<dbReference type="Pfam" id="PF00817">
    <property type="entry name" value="IMS"/>
    <property type="match status" value="1"/>
</dbReference>
<protein>
    <submittedName>
        <fullName evidence="4">Y-family DNA polymerase</fullName>
    </submittedName>
</protein>
<dbReference type="InterPro" id="IPR043502">
    <property type="entry name" value="DNA/RNA_pol_sf"/>
</dbReference>
<dbReference type="InterPro" id="IPR043128">
    <property type="entry name" value="Rev_trsase/Diguanyl_cyclase"/>
</dbReference>
<name>A0A9D9ILU3_9BACT</name>
<dbReference type="AlphaFoldDB" id="A0A9D9ILU3"/>
<dbReference type="GO" id="GO:0009432">
    <property type="term" value="P:SOS response"/>
    <property type="evidence" value="ECO:0007669"/>
    <property type="project" value="UniProtKB-KW"/>
</dbReference>
<dbReference type="InterPro" id="IPR017961">
    <property type="entry name" value="DNA_pol_Y-fam_little_finger"/>
</dbReference>
<dbReference type="CDD" id="cd01700">
    <property type="entry name" value="PolY_Pol_V_umuC"/>
    <property type="match status" value="1"/>
</dbReference>
<dbReference type="GO" id="GO:0005829">
    <property type="term" value="C:cytosol"/>
    <property type="evidence" value="ECO:0007669"/>
    <property type="project" value="TreeGrafter"/>
</dbReference>
<evidence type="ECO:0000256" key="2">
    <source>
        <dbReference type="SAM" id="MobiDB-lite"/>
    </source>
</evidence>
<comment type="caution">
    <text evidence="4">The sequence shown here is derived from an EMBL/GenBank/DDBJ whole genome shotgun (WGS) entry which is preliminary data.</text>
</comment>
<feature type="region of interest" description="Disordered" evidence="2">
    <location>
        <begin position="378"/>
        <end position="398"/>
    </location>
</feature>
<evidence type="ECO:0000313" key="4">
    <source>
        <dbReference type="EMBL" id="MBO8475304.1"/>
    </source>
</evidence>
<evidence type="ECO:0000259" key="3">
    <source>
        <dbReference type="PROSITE" id="PS50173"/>
    </source>
</evidence>